<reference evidence="1 2" key="1">
    <citation type="journal article" date="2019" name="Mol. Ecol. Resour.">
        <title>Chromosome-level genome assembly of Triplophysa tibetana, a fish adapted to the harsh high-altitude environment of the Tibetan Plateau.</title>
        <authorList>
            <person name="Yang X."/>
            <person name="Liu H."/>
            <person name="Ma Z."/>
            <person name="Zou Y."/>
            <person name="Zou M."/>
            <person name="Mao Y."/>
            <person name="Li X."/>
            <person name="Wang H."/>
            <person name="Chen T."/>
            <person name="Wang W."/>
            <person name="Yang R."/>
        </authorList>
    </citation>
    <scope>NUCLEOTIDE SEQUENCE [LARGE SCALE GENOMIC DNA]</scope>
    <source>
        <strain evidence="1">TTIB1903HZAU</strain>
        <tissue evidence="1">Muscle</tissue>
    </source>
</reference>
<keyword evidence="2" id="KW-1185">Reference proteome</keyword>
<dbReference type="EMBL" id="SOYY01000026">
    <property type="protein sequence ID" value="KAA0701560.1"/>
    <property type="molecule type" value="Genomic_DNA"/>
</dbReference>
<comment type="caution">
    <text evidence="1">The sequence shown here is derived from an EMBL/GenBank/DDBJ whole genome shotgun (WGS) entry which is preliminary data.</text>
</comment>
<protein>
    <submittedName>
        <fullName evidence="1">Uncharacterized protein</fullName>
    </submittedName>
</protein>
<accession>A0A5A9MV81</accession>
<dbReference type="AlphaFoldDB" id="A0A5A9MV81"/>
<sequence>MKAAGRALERQYKASGLTVYKLAYRDHQKAYSKSIKEARSQYYSNIIQNSPGNSKTLFSTINHLLKPQVAPLTGATEEQCNNFMTFFRTKIAKIRSSFSVPSSSSVPTADLQSAISVASSSFDARTSCFFRSLHHILTEQVNKFLHCAFMDPKLIRNDMKLCTATEFIQQDHDSH</sequence>
<dbReference type="Proteomes" id="UP000324632">
    <property type="component" value="Unassembled WGS sequence"/>
</dbReference>
<organism evidence="1 2">
    <name type="scientific">Triplophysa tibetana</name>
    <dbReference type="NCBI Taxonomy" id="1572043"/>
    <lineage>
        <taxon>Eukaryota</taxon>
        <taxon>Metazoa</taxon>
        <taxon>Chordata</taxon>
        <taxon>Craniata</taxon>
        <taxon>Vertebrata</taxon>
        <taxon>Euteleostomi</taxon>
        <taxon>Actinopterygii</taxon>
        <taxon>Neopterygii</taxon>
        <taxon>Teleostei</taxon>
        <taxon>Ostariophysi</taxon>
        <taxon>Cypriniformes</taxon>
        <taxon>Nemacheilidae</taxon>
        <taxon>Triplophysa</taxon>
    </lineage>
</organism>
<proteinExistence type="predicted"/>
<evidence type="ECO:0000313" key="2">
    <source>
        <dbReference type="Proteomes" id="UP000324632"/>
    </source>
</evidence>
<name>A0A5A9MV81_9TELE</name>
<evidence type="ECO:0000313" key="1">
    <source>
        <dbReference type="EMBL" id="KAA0701560.1"/>
    </source>
</evidence>
<gene>
    <name evidence="1" type="ORF">E1301_Tti022926</name>
</gene>